<dbReference type="InterPro" id="IPR027417">
    <property type="entry name" value="P-loop_NTPase"/>
</dbReference>
<keyword evidence="2 7" id="KW-0812">Transmembrane</keyword>
<dbReference type="Pfam" id="PF00005">
    <property type="entry name" value="ABC_tran"/>
    <property type="match status" value="1"/>
</dbReference>
<evidence type="ECO:0000313" key="11">
    <source>
        <dbReference type="Proteomes" id="UP001515100"/>
    </source>
</evidence>
<name>A0A641AJA5_9ACTN</name>
<gene>
    <name evidence="10" type="primary">cydC</name>
    <name evidence="10" type="ORF">ESP62_018680</name>
</gene>
<dbReference type="InterPro" id="IPR003593">
    <property type="entry name" value="AAA+_ATPase"/>
</dbReference>
<dbReference type="NCBIfam" id="TIGR02868">
    <property type="entry name" value="CydC"/>
    <property type="match status" value="1"/>
</dbReference>
<dbReference type="PANTHER" id="PTHR24221">
    <property type="entry name" value="ATP-BINDING CASSETTE SUB-FAMILY B"/>
    <property type="match status" value="1"/>
</dbReference>
<dbReference type="GO" id="GO:0034040">
    <property type="term" value="F:ATPase-coupled lipid transmembrane transporter activity"/>
    <property type="evidence" value="ECO:0007669"/>
    <property type="project" value="TreeGrafter"/>
</dbReference>
<keyword evidence="3" id="KW-0547">Nucleotide-binding</keyword>
<dbReference type="PROSITE" id="PS50893">
    <property type="entry name" value="ABC_TRANSPORTER_2"/>
    <property type="match status" value="1"/>
</dbReference>
<dbReference type="InterPro" id="IPR039421">
    <property type="entry name" value="Type_1_exporter"/>
</dbReference>
<feature type="transmembrane region" description="Helical" evidence="7">
    <location>
        <begin position="12"/>
        <end position="32"/>
    </location>
</feature>
<dbReference type="SUPFAM" id="SSF90123">
    <property type="entry name" value="ABC transporter transmembrane region"/>
    <property type="match status" value="1"/>
</dbReference>
<evidence type="ECO:0000313" key="10">
    <source>
        <dbReference type="EMBL" id="KAA1372430.1"/>
    </source>
</evidence>
<feature type="transmembrane region" description="Helical" evidence="7">
    <location>
        <begin position="225"/>
        <end position="245"/>
    </location>
</feature>
<comment type="subcellular location">
    <subcellularLocation>
        <location evidence="1">Cell membrane</location>
        <topology evidence="1">Multi-pass membrane protein</topology>
    </subcellularLocation>
</comment>
<feature type="transmembrane region" description="Helical" evidence="7">
    <location>
        <begin position="38"/>
        <end position="58"/>
    </location>
</feature>
<evidence type="ECO:0000259" key="8">
    <source>
        <dbReference type="PROSITE" id="PS50893"/>
    </source>
</evidence>
<dbReference type="InterPro" id="IPR014223">
    <property type="entry name" value="ABC_CydC/D"/>
</dbReference>
<dbReference type="InterPro" id="IPR011527">
    <property type="entry name" value="ABC1_TM_dom"/>
</dbReference>
<organism evidence="10 11">
    <name type="scientific">Aeromicrobium fastidiosum</name>
    <dbReference type="NCBI Taxonomy" id="52699"/>
    <lineage>
        <taxon>Bacteria</taxon>
        <taxon>Bacillati</taxon>
        <taxon>Actinomycetota</taxon>
        <taxon>Actinomycetes</taxon>
        <taxon>Propionibacteriales</taxon>
        <taxon>Nocardioidaceae</taxon>
        <taxon>Aeromicrobium</taxon>
    </lineage>
</organism>
<dbReference type="Proteomes" id="UP001515100">
    <property type="component" value="Unassembled WGS sequence"/>
</dbReference>
<dbReference type="InterPro" id="IPR036640">
    <property type="entry name" value="ABC1_TM_sf"/>
</dbReference>
<protein>
    <submittedName>
        <fullName evidence="10">Thiol reductant ABC exporter subunit CydC</fullName>
    </submittedName>
</protein>
<keyword evidence="11" id="KW-1185">Reference proteome</keyword>
<dbReference type="GO" id="GO:0016887">
    <property type="term" value="F:ATP hydrolysis activity"/>
    <property type="evidence" value="ECO:0007669"/>
    <property type="project" value="InterPro"/>
</dbReference>
<feature type="domain" description="ABC transporter" evidence="8">
    <location>
        <begin position="314"/>
        <end position="538"/>
    </location>
</feature>
<evidence type="ECO:0000256" key="2">
    <source>
        <dbReference type="ARBA" id="ARBA00022692"/>
    </source>
</evidence>
<evidence type="ECO:0000256" key="6">
    <source>
        <dbReference type="ARBA" id="ARBA00023136"/>
    </source>
</evidence>
<dbReference type="GO" id="GO:0005886">
    <property type="term" value="C:plasma membrane"/>
    <property type="evidence" value="ECO:0007669"/>
    <property type="project" value="UniProtKB-SubCell"/>
</dbReference>
<dbReference type="PROSITE" id="PS00211">
    <property type="entry name" value="ABC_TRANSPORTER_1"/>
    <property type="match status" value="1"/>
</dbReference>
<dbReference type="Gene3D" id="1.20.1560.10">
    <property type="entry name" value="ABC transporter type 1, transmembrane domain"/>
    <property type="match status" value="1"/>
</dbReference>
<evidence type="ECO:0000256" key="5">
    <source>
        <dbReference type="ARBA" id="ARBA00022989"/>
    </source>
</evidence>
<proteinExistence type="predicted"/>
<evidence type="ECO:0000256" key="3">
    <source>
        <dbReference type="ARBA" id="ARBA00022741"/>
    </source>
</evidence>
<dbReference type="PANTHER" id="PTHR24221:SF654">
    <property type="entry name" value="ATP-BINDING CASSETTE SUB-FAMILY B MEMBER 6"/>
    <property type="match status" value="1"/>
</dbReference>
<dbReference type="SMART" id="SM00382">
    <property type="entry name" value="AAA"/>
    <property type="match status" value="1"/>
</dbReference>
<feature type="domain" description="ABC transmembrane type-1" evidence="9">
    <location>
        <begin position="9"/>
        <end position="252"/>
    </location>
</feature>
<evidence type="ECO:0000256" key="4">
    <source>
        <dbReference type="ARBA" id="ARBA00022840"/>
    </source>
</evidence>
<feature type="transmembrane region" description="Helical" evidence="7">
    <location>
        <begin position="146"/>
        <end position="167"/>
    </location>
</feature>
<dbReference type="GO" id="GO:0034775">
    <property type="term" value="P:glutathione transmembrane transport"/>
    <property type="evidence" value="ECO:0007669"/>
    <property type="project" value="InterPro"/>
</dbReference>
<keyword evidence="4" id="KW-0067">ATP-binding</keyword>
<dbReference type="EMBL" id="SDPP02000007">
    <property type="protein sequence ID" value="KAA1372430.1"/>
    <property type="molecule type" value="Genomic_DNA"/>
</dbReference>
<evidence type="ECO:0000259" key="9">
    <source>
        <dbReference type="PROSITE" id="PS50929"/>
    </source>
</evidence>
<dbReference type="GO" id="GO:0045454">
    <property type="term" value="P:cell redox homeostasis"/>
    <property type="evidence" value="ECO:0007669"/>
    <property type="project" value="InterPro"/>
</dbReference>
<dbReference type="GO" id="GO:0140359">
    <property type="term" value="F:ABC-type transporter activity"/>
    <property type="evidence" value="ECO:0007669"/>
    <property type="project" value="InterPro"/>
</dbReference>
<dbReference type="OrthoDB" id="9806127at2"/>
<accession>A0A641AJA5</accession>
<dbReference type="InterPro" id="IPR003439">
    <property type="entry name" value="ABC_transporter-like_ATP-bd"/>
</dbReference>
<dbReference type="RefSeq" id="WP_129185933.1">
    <property type="nucleotide sequence ID" value="NZ_JAGIOG010000001.1"/>
</dbReference>
<keyword evidence="6 7" id="KW-0472">Membrane</keyword>
<dbReference type="Gene3D" id="3.40.50.300">
    <property type="entry name" value="P-loop containing nucleotide triphosphate hydrolases"/>
    <property type="match status" value="1"/>
</dbReference>
<dbReference type="GO" id="GO:0005524">
    <property type="term" value="F:ATP binding"/>
    <property type="evidence" value="ECO:0007669"/>
    <property type="project" value="UniProtKB-KW"/>
</dbReference>
<keyword evidence="5 7" id="KW-1133">Transmembrane helix</keyword>
<evidence type="ECO:0000256" key="7">
    <source>
        <dbReference type="SAM" id="Phobius"/>
    </source>
</evidence>
<dbReference type="SUPFAM" id="SSF52540">
    <property type="entry name" value="P-loop containing nucleoside triphosphate hydrolases"/>
    <property type="match status" value="1"/>
</dbReference>
<dbReference type="PROSITE" id="PS50929">
    <property type="entry name" value="ABC_TM1F"/>
    <property type="match status" value="1"/>
</dbReference>
<dbReference type="AlphaFoldDB" id="A0A641AJA5"/>
<evidence type="ECO:0000256" key="1">
    <source>
        <dbReference type="ARBA" id="ARBA00004651"/>
    </source>
</evidence>
<dbReference type="InterPro" id="IPR017871">
    <property type="entry name" value="ABC_transporter-like_CS"/>
</dbReference>
<sequence>MTRLAWGRVFGVLSQLAAIALLLVSAWLIVRAAEQPPVLYLMVAIVSVRFFGLSRAGLRYVERLLTHDAALARVTEARVAAYRDLDRVAPAGVTGRRRGDLVSRVVSDIDAVQDRMLRLRSPWVVALVSIAATTVLVAVIDPASGLVVGGAAGAAMALVRVIVPWAVRRSGDDSSGWRGDLAADVSHGVIAAPDLVAYGATELLRESAHRSIDRLASAQRSTARLAGIGEAVVLVATGIAVAVVAGMSAGLAPVLVGVVVLAPIALIEPLTAVADAEGLRPSIEDAERRLAELADAREAVADPVVARSAPTAFALDVDALAVGWTDIVASGIDLVLAEGEVVAVAGPSGSGKSTLALTLSRLVEPRAGAVRLGGVEVRELAAADVRSTIGYLAQDEIVFDTTIRENLRIAAPSASDADLLEALGRAGLADFVESLPDGLDTAVGERGSRLSGGERQRLCLARLVLGGHRVLVLDEPTEHLDEEAAEALLDDVLALSPERSIIVVTHSPRVLDRVGRTLELGCPGRPVGRRTRGQAAGV</sequence>
<reference evidence="10" key="1">
    <citation type="submission" date="2019-09" db="EMBL/GenBank/DDBJ databases">
        <authorList>
            <person name="Li J."/>
        </authorList>
    </citation>
    <scope>NUCLEOTIDE SEQUENCE [LARGE SCALE GENOMIC DNA]</scope>
    <source>
        <strain evidence="10">NRBC 14897</strain>
    </source>
</reference>
<feature type="transmembrane region" description="Helical" evidence="7">
    <location>
        <begin position="123"/>
        <end position="140"/>
    </location>
</feature>
<comment type="caution">
    <text evidence="10">The sequence shown here is derived from an EMBL/GenBank/DDBJ whole genome shotgun (WGS) entry which is preliminary data.</text>
</comment>